<feature type="transmembrane region" description="Helical" evidence="2">
    <location>
        <begin position="395"/>
        <end position="416"/>
    </location>
</feature>
<keyword evidence="2" id="KW-0472">Membrane</keyword>
<dbReference type="Proteomes" id="UP000542776">
    <property type="component" value="Unassembled WGS sequence"/>
</dbReference>
<dbReference type="InterPro" id="IPR005625">
    <property type="entry name" value="PepSY-ass_TM"/>
</dbReference>
<dbReference type="RefSeq" id="WP_183201031.1">
    <property type="nucleotide sequence ID" value="NZ_JACIEK010000010.1"/>
</dbReference>
<feature type="transmembrane region" description="Helical" evidence="2">
    <location>
        <begin position="200"/>
        <end position="221"/>
    </location>
</feature>
<dbReference type="PANTHER" id="PTHR34219:SF1">
    <property type="entry name" value="PEPSY DOMAIN-CONTAINING PROTEIN"/>
    <property type="match status" value="1"/>
</dbReference>
<dbReference type="EMBL" id="JACIEK010000010">
    <property type="protein sequence ID" value="MBB3999485.1"/>
    <property type="molecule type" value="Genomic_DNA"/>
</dbReference>
<protein>
    <submittedName>
        <fullName evidence="3">Putative iron-regulated membrane protein</fullName>
    </submittedName>
</protein>
<sequence length="481" mass="50600">MSDLTLPPAARTARPPAAAADLYRAVWRWHFYAGLFVLPFLVTLSLTGALYLFRDEIEAVVHADLKRVAITEGAPGVAPSAMIASALAARPGTAVKFTTPAGPGASAEITVKAADGERLAVYVDPQDGRVLGSLPDRGTVMWLVRSLHSLSFFGPVARGVIEIAAGWAILLVLTGIYLWWPRGRTGGVVTVRGTARTRVFWRDLHAVTGLGAGGILVFLAITGMPWSQVWGGQVNQWANGSNFGYPAGVRVDVPMSGRKLAEDGSTSWSLAQAQVPTSGTSHGSHGAHGSHGEAMPDSAPAAPTPFVGIDRAVARFDALGLHGGYAVNLPAGPTGVYTGSVYPDDLAAQRVVHLDAYTGEPLLDMSYADYGPMGRALEWGINVHLGQQYGLANQLVLLAACLANVLLAVSAAIMWWKRRPARAMGVPPMPRDPRVLRGLVALLAVGGLIFPLMGASLLAMLAIDRAVAHFGGAGPDRREPA</sequence>
<feature type="transmembrane region" description="Helical" evidence="2">
    <location>
        <begin position="159"/>
        <end position="180"/>
    </location>
</feature>
<name>A0A7W6H6H7_9HYPH</name>
<evidence type="ECO:0000313" key="3">
    <source>
        <dbReference type="EMBL" id="MBB3999485.1"/>
    </source>
</evidence>
<proteinExistence type="predicted"/>
<comment type="caution">
    <text evidence="3">The sequence shown here is derived from an EMBL/GenBank/DDBJ whole genome shotgun (WGS) entry which is preliminary data.</text>
</comment>
<dbReference type="AlphaFoldDB" id="A0A7W6H6H7"/>
<dbReference type="Pfam" id="PF03929">
    <property type="entry name" value="PepSY_TM"/>
    <property type="match status" value="1"/>
</dbReference>
<reference evidence="3 4" key="1">
    <citation type="submission" date="2020-08" db="EMBL/GenBank/DDBJ databases">
        <title>Genomic Encyclopedia of Type Strains, Phase IV (KMG-IV): sequencing the most valuable type-strain genomes for metagenomic binning, comparative biology and taxonomic classification.</title>
        <authorList>
            <person name="Goeker M."/>
        </authorList>
    </citation>
    <scope>NUCLEOTIDE SEQUENCE [LARGE SCALE GENOMIC DNA]</scope>
    <source>
        <strain evidence="3 4">DSM 102238</strain>
    </source>
</reference>
<accession>A0A7W6H6H7</accession>
<keyword evidence="2" id="KW-1133">Transmembrane helix</keyword>
<keyword evidence="4" id="KW-1185">Reference proteome</keyword>
<evidence type="ECO:0000256" key="2">
    <source>
        <dbReference type="SAM" id="Phobius"/>
    </source>
</evidence>
<dbReference type="PANTHER" id="PTHR34219">
    <property type="entry name" value="IRON-REGULATED INNER MEMBRANE PROTEIN-RELATED"/>
    <property type="match status" value="1"/>
</dbReference>
<evidence type="ECO:0000256" key="1">
    <source>
        <dbReference type="SAM" id="MobiDB-lite"/>
    </source>
</evidence>
<feature type="region of interest" description="Disordered" evidence="1">
    <location>
        <begin position="271"/>
        <end position="301"/>
    </location>
</feature>
<evidence type="ECO:0000313" key="4">
    <source>
        <dbReference type="Proteomes" id="UP000542776"/>
    </source>
</evidence>
<keyword evidence="2" id="KW-0812">Transmembrane</keyword>
<organism evidence="3 4">
    <name type="scientific">Aureimonas pseudogalii</name>
    <dbReference type="NCBI Taxonomy" id="1744844"/>
    <lineage>
        <taxon>Bacteria</taxon>
        <taxon>Pseudomonadati</taxon>
        <taxon>Pseudomonadota</taxon>
        <taxon>Alphaproteobacteria</taxon>
        <taxon>Hyphomicrobiales</taxon>
        <taxon>Aurantimonadaceae</taxon>
        <taxon>Aureimonas</taxon>
    </lineage>
</organism>
<feature type="transmembrane region" description="Helical" evidence="2">
    <location>
        <begin position="31"/>
        <end position="53"/>
    </location>
</feature>
<feature type="transmembrane region" description="Helical" evidence="2">
    <location>
        <begin position="436"/>
        <end position="463"/>
    </location>
</feature>
<gene>
    <name evidence="3" type="ORF">GGR04_003355</name>
</gene>